<sequence>MPAQKPIFYDPTGRRKKASFFGVISLIVMAVILFVGLVASILMVPVPEGLDLHMEYPRPSASKMVLNRAAPRHRPLSVRGGAARVQQTLASFYVTGDDASLVSLQKHVNNLDMVIPGLAYVGGADNRFIYLADDRFTQTIQNAQHRPSVLIMVQNITGGQWQGANTARLLANPSARLKLIGQMLDMVRREKAQGVVLDFETLPDTSLRNYLTFVRQARAAFATKGYLLTLTAPVDNPVWNLKAFSGAADKLFLMIYDQHSMVDPAGAIAAQGWFNDRLNQALKSVRTDKAIVCIGNYGYDWYKQPNGQLKADPTTVAEAWRIARESDAPIQFDPATGNAYFFYDEEGLHHEVWLLDGVSAWNQLLTIADSNVSGVGLWRLGSEDPAIWQAFSTYQTNALPELNRLTALGDNQVYGNGEVVHIEDTPQTGRRVVTYDKARVAQNEAYQSLPTPFVVRRTGYRPGKLALTFDDGPDGNWTPQILKILEQEKVPATFFVIGEKAIAHPALLRQMVRDGDDIGNHSYTHPDMSKIAEWQIRFELNSTQRVVEAYTGRSMRLLRAPYFGDAEPTTNDELVPALVAQKLGYTDIGLHVDSEDWTRPGVDKIIQNTLDGVHDGVASEQSATCKTSPDDCRSGQIILMHDSGGERSQTLKALPVIIRKLKAEGYQFVPVGDLVGLSRDQVMPQLSGQDLLEVRFDVGIFMFMAWMAAALKWLFVIAIVLGIGRALILSGLAIYAEFSNHMQPPGDDKPEEAGAVAAFVNNSFVSVLIPAYNEARVIENSVRRVLASVGVALEVIVIDDGSRDETSAIVSQAFADDRRVRLITQANAGKANAVNNGIAASRGDIIIALDADTQFEPETIARLVRWFTRPEIGAVAGNAKVGNRFNWVTRWQAVEYVTSQNLERSALAMFGAMMVVPGAVGAWRRSALADVGNYPHNTLAEDQDLTIAIQRKGWKVAYDQDAVAWTEAPESFGALMKQRFRWAFGTLQCLWKHRGIYRTGQPKGLAWIGLPQAWLFQIVFSVISPLIDFALVVNIIATIVQVSQHGWAQTSGDLWRMLAYWLTFLAIDALCGGIAYWLEPREKRYPVFWLLSQRFVYRQIMYYVVLKALMSAGRGLYVGWGKLERSGRLDAAADTTSRRA</sequence>
<feature type="transmembrane region" description="Helical" evidence="8">
    <location>
        <begin position="1013"/>
        <end position="1037"/>
    </location>
</feature>
<feature type="transmembrane region" description="Helical" evidence="8">
    <location>
        <begin position="1057"/>
        <end position="1079"/>
    </location>
</feature>
<dbReference type="GO" id="GO:0008061">
    <property type="term" value="F:chitin binding"/>
    <property type="evidence" value="ECO:0007669"/>
    <property type="project" value="InterPro"/>
</dbReference>
<keyword evidence="12" id="KW-1185">Reference proteome</keyword>
<keyword evidence="5" id="KW-0328">Glycosyltransferase</keyword>
<dbReference type="InterPro" id="IPR001223">
    <property type="entry name" value="Glyco_hydro18_cat"/>
</dbReference>
<evidence type="ECO:0000313" key="11">
    <source>
        <dbReference type="EMBL" id="SCW43835.1"/>
    </source>
</evidence>
<dbReference type="Pfam" id="PF01522">
    <property type="entry name" value="Polysacc_deac_1"/>
    <property type="match status" value="1"/>
</dbReference>
<dbReference type="InterPro" id="IPR017853">
    <property type="entry name" value="GH"/>
</dbReference>
<dbReference type="Pfam" id="PF13641">
    <property type="entry name" value="Glyco_tranf_2_3"/>
    <property type="match status" value="1"/>
</dbReference>
<gene>
    <name evidence="11" type="ORF">SAMN02927928_1231</name>
</gene>
<evidence type="ECO:0000256" key="3">
    <source>
        <dbReference type="ARBA" id="ARBA00010973"/>
    </source>
</evidence>
<keyword evidence="8" id="KW-0472">Membrane</keyword>
<dbReference type="InterPro" id="IPR002509">
    <property type="entry name" value="NODB_dom"/>
</dbReference>
<evidence type="ECO:0000256" key="7">
    <source>
        <dbReference type="ARBA" id="ARBA00032976"/>
    </source>
</evidence>
<comment type="similarity">
    <text evidence="2">Belongs to the glycosyltransferase 2 family.</text>
</comment>
<dbReference type="Proteomes" id="UP000199150">
    <property type="component" value="Unassembled WGS sequence"/>
</dbReference>
<dbReference type="InterPro" id="IPR029070">
    <property type="entry name" value="Chitinase_insertion_sf"/>
</dbReference>
<feature type="transmembrane region" description="Helical" evidence="8">
    <location>
        <begin position="20"/>
        <end position="44"/>
    </location>
</feature>
<dbReference type="PANTHER" id="PTHR43630">
    <property type="entry name" value="POLY-BETA-1,6-N-ACETYL-D-GLUCOSAMINE SYNTHASE"/>
    <property type="match status" value="1"/>
</dbReference>
<dbReference type="Pfam" id="PF00704">
    <property type="entry name" value="Glyco_hydro_18"/>
    <property type="match status" value="1"/>
</dbReference>
<dbReference type="InterPro" id="IPR011330">
    <property type="entry name" value="Glyco_hydro/deAcase_b/a-brl"/>
</dbReference>
<evidence type="ECO:0000313" key="12">
    <source>
        <dbReference type="Proteomes" id="UP000199150"/>
    </source>
</evidence>
<keyword evidence="8" id="KW-0812">Transmembrane</keyword>
<comment type="function">
    <text evidence="1">Is involved in generating a small heat-stable compound (Nod), an acylated oligomer of N-acetylglucosamine, that stimulates mitosis in various plant protoplasts.</text>
</comment>
<dbReference type="SUPFAM" id="SSF51445">
    <property type="entry name" value="(Trans)glycosidases"/>
    <property type="match status" value="1"/>
</dbReference>
<dbReference type="GO" id="GO:0016810">
    <property type="term" value="F:hydrolase activity, acting on carbon-nitrogen (but not peptide) bonds"/>
    <property type="evidence" value="ECO:0007669"/>
    <property type="project" value="InterPro"/>
</dbReference>
<keyword evidence="8" id="KW-1133">Transmembrane helix</keyword>
<evidence type="ECO:0000256" key="4">
    <source>
        <dbReference type="ARBA" id="ARBA00020071"/>
    </source>
</evidence>
<dbReference type="STRING" id="260084.SAMN02927928_1231"/>
<dbReference type="CDD" id="cd06423">
    <property type="entry name" value="CESA_like"/>
    <property type="match status" value="1"/>
</dbReference>
<evidence type="ECO:0000259" key="10">
    <source>
        <dbReference type="PROSITE" id="PS51910"/>
    </source>
</evidence>
<proteinExistence type="inferred from homology"/>
<dbReference type="SUPFAM" id="SSF53448">
    <property type="entry name" value="Nucleotide-diphospho-sugar transferases"/>
    <property type="match status" value="1"/>
</dbReference>
<dbReference type="Gene3D" id="3.20.20.370">
    <property type="entry name" value="Glycoside hydrolase/deacetylase"/>
    <property type="match status" value="1"/>
</dbReference>
<evidence type="ECO:0000256" key="2">
    <source>
        <dbReference type="ARBA" id="ARBA00006739"/>
    </source>
</evidence>
<dbReference type="InterPro" id="IPR029044">
    <property type="entry name" value="Nucleotide-diphossugar_trans"/>
</dbReference>
<name>A0A1G4QHA2_9CAUL</name>
<evidence type="ECO:0000259" key="9">
    <source>
        <dbReference type="PROSITE" id="PS51677"/>
    </source>
</evidence>
<dbReference type="Gene3D" id="3.20.20.80">
    <property type="entry name" value="Glycosidases"/>
    <property type="match status" value="1"/>
</dbReference>
<dbReference type="RefSeq" id="WP_090644914.1">
    <property type="nucleotide sequence ID" value="NZ_CBCRYE010000001.1"/>
</dbReference>
<feature type="domain" description="NodB homology" evidence="9">
    <location>
        <begin position="463"/>
        <end position="669"/>
    </location>
</feature>
<keyword evidence="6 11" id="KW-0808">Transferase</keyword>
<dbReference type="PROSITE" id="PS51910">
    <property type="entry name" value="GH18_2"/>
    <property type="match status" value="1"/>
</dbReference>
<accession>A0A1G4QHA2</accession>
<feature type="transmembrane region" description="Helical" evidence="8">
    <location>
        <begin position="1100"/>
        <end position="1120"/>
    </location>
</feature>
<dbReference type="AlphaFoldDB" id="A0A1G4QHA2"/>
<feature type="domain" description="GH18" evidence="10">
    <location>
        <begin position="87"/>
        <end position="398"/>
    </location>
</feature>
<evidence type="ECO:0000256" key="1">
    <source>
        <dbReference type="ARBA" id="ARBA00003236"/>
    </source>
</evidence>
<dbReference type="EMBL" id="FMTS01000001">
    <property type="protein sequence ID" value="SCW43835.1"/>
    <property type="molecule type" value="Genomic_DNA"/>
</dbReference>
<evidence type="ECO:0000256" key="5">
    <source>
        <dbReference type="ARBA" id="ARBA00022676"/>
    </source>
</evidence>
<dbReference type="Gene3D" id="3.90.550.10">
    <property type="entry name" value="Spore Coat Polysaccharide Biosynthesis Protein SpsA, Chain A"/>
    <property type="match status" value="1"/>
</dbReference>
<dbReference type="InterPro" id="IPR011583">
    <property type="entry name" value="Chitinase_II/V-like_cat"/>
</dbReference>
<dbReference type="GO" id="GO:0016757">
    <property type="term" value="F:glycosyltransferase activity"/>
    <property type="evidence" value="ECO:0007669"/>
    <property type="project" value="UniProtKB-KW"/>
</dbReference>
<dbReference type="PANTHER" id="PTHR43630:SF1">
    <property type="entry name" value="POLY-BETA-1,6-N-ACETYL-D-GLUCOSAMINE SYNTHASE"/>
    <property type="match status" value="1"/>
</dbReference>
<evidence type="ECO:0000256" key="8">
    <source>
        <dbReference type="SAM" id="Phobius"/>
    </source>
</evidence>
<dbReference type="Gene3D" id="3.10.50.10">
    <property type="match status" value="1"/>
</dbReference>
<dbReference type="SMART" id="SM00636">
    <property type="entry name" value="Glyco_18"/>
    <property type="match status" value="1"/>
</dbReference>
<reference evidence="12" key="1">
    <citation type="submission" date="2016-10" db="EMBL/GenBank/DDBJ databases">
        <authorList>
            <person name="Varghese N."/>
            <person name="Submissions S."/>
        </authorList>
    </citation>
    <scope>NUCLEOTIDE SEQUENCE [LARGE SCALE GENOMIC DNA]</scope>
    <source>
        <strain evidence="12">CGMCC 1.3431</strain>
    </source>
</reference>
<dbReference type="SUPFAM" id="SSF88713">
    <property type="entry name" value="Glycoside hydrolase/deacetylase"/>
    <property type="match status" value="1"/>
</dbReference>
<comment type="similarity">
    <text evidence="3">Belongs to the polysaccharide deacetylase family.</text>
</comment>
<dbReference type="OrthoDB" id="276604at2"/>
<organism evidence="11 12">
    <name type="scientific">Asticcacaulis taihuensis</name>
    <dbReference type="NCBI Taxonomy" id="260084"/>
    <lineage>
        <taxon>Bacteria</taxon>
        <taxon>Pseudomonadati</taxon>
        <taxon>Pseudomonadota</taxon>
        <taxon>Alphaproteobacteria</taxon>
        <taxon>Caulobacterales</taxon>
        <taxon>Caulobacteraceae</taxon>
        <taxon>Asticcacaulis</taxon>
    </lineage>
</organism>
<dbReference type="GO" id="GO:0005975">
    <property type="term" value="P:carbohydrate metabolic process"/>
    <property type="evidence" value="ECO:0007669"/>
    <property type="project" value="InterPro"/>
</dbReference>
<protein>
    <recommendedName>
        <fullName evidence="4">Chitooligosaccharide deacetylase</fullName>
    </recommendedName>
    <alternativeName>
        <fullName evidence="7">Nodulation protein B</fullName>
    </alternativeName>
</protein>
<dbReference type="PROSITE" id="PS51677">
    <property type="entry name" value="NODB"/>
    <property type="match status" value="1"/>
</dbReference>
<evidence type="ECO:0000256" key="6">
    <source>
        <dbReference type="ARBA" id="ARBA00022679"/>
    </source>
</evidence>